<dbReference type="GeneID" id="303114329"/>
<protein>
    <submittedName>
        <fullName evidence="1">Uncharacterized protein</fullName>
    </submittedName>
</protein>
<evidence type="ECO:0000313" key="2">
    <source>
        <dbReference type="Proteomes" id="UP000474676"/>
    </source>
</evidence>
<comment type="caution">
    <text evidence="1">The sequence shown here is derived from an EMBL/GenBank/DDBJ whole genome shotgun (WGS) entry which is preliminary data.</text>
</comment>
<gene>
    <name evidence="1" type="ORF">FYJ64_03250</name>
</gene>
<name>A0A6L5Y476_9FIRM</name>
<proteinExistence type="predicted"/>
<accession>A0A6L5Y476</accession>
<organism evidence="1 2">
    <name type="scientific">Hornefia butyriciproducens</name>
    <dbReference type="NCBI Taxonomy" id="2652293"/>
    <lineage>
        <taxon>Bacteria</taxon>
        <taxon>Bacillati</taxon>
        <taxon>Bacillota</taxon>
        <taxon>Clostridia</taxon>
        <taxon>Peptostreptococcales</taxon>
        <taxon>Anaerovoracaceae</taxon>
        <taxon>Hornefia</taxon>
    </lineage>
</organism>
<dbReference type="EMBL" id="VUMZ01000002">
    <property type="protein sequence ID" value="MST51348.1"/>
    <property type="molecule type" value="Genomic_DNA"/>
</dbReference>
<sequence length="135" mass="15654">MAISYYCEREKNSSYLFNGRFFDLTGEYFAVMRGKYIAAAGDVSFTVARGERYHGSGRKIFCDRERKNLDMQRGDAIMNYMLSVRRSILLSGGVGVRRGRIIMRQTRNGKSRPAVFQVRENPECKRKVNRKKTFS</sequence>
<dbReference type="Proteomes" id="UP000474676">
    <property type="component" value="Unassembled WGS sequence"/>
</dbReference>
<keyword evidence="2" id="KW-1185">Reference proteome</keyword>
<dbReference type="RefSeq" id="WP_154573825.1">
    <property type="nucleotide sequence ID" value="NZ_VUMZ01000002.1"/>
</dbReference>
<dbReference type="AlphaFoldDB" id="A0A6L5Y476"/>
<evidence type="ECO:0000313" key="1">
    <source>
        <dbReference type="EMBL" id="MST51348.1"/>
    </source>
</evidence>
<reference evidence="1 2" key="1">
    <citation type="submission" date="2019-08" db="EMBL/GenBank/DDBJ databases">
        <title>In-depth cultivation of the pig gut microbiome towards novel bacterial diversity and tailored functional studies.</title>
        <authorList>
            <person name="Wylensek D."/>
            <person name="Hitch T.C.A."/>
            <person name="Clavel T."/>
        </authorList>
    </citation>
    <scope>NUCLEOTIDE SEQUENCE [LARGE SCALE GENOMIC DNA]</scope>
    <source>
        <strain evidence="1 2">WCA-MUC-591-APC-3H</strain>
    </source>
</reference>